<dbReference type="InterPro" id="IPR026960">
    <property type="entry name" value="RVT-Znf"/>
</dbReference>
<reference evidence="3 4" key="1">
    <citation type="journal article" date="2019" name="Genome Biol. Evol.">
        <title>Insights into the evolution of the New World diploid cottons (Gossypium, subgenus Houzingenia) based on genome sequencing.</title>
        <authorList>
            <person name="Grover C.E."/>
            <person name="Arick M.A. 2nd"/>
            <person name="Thrash A."/>
            <person name="Conover J.L."/>
            <person name="Sanders W.S."/>
            <person name="Peterson D.G."/>
            <person name="Frelichowski J.E."/>
            <person name="Scheffler J.A."/>
            <person name="Scheffler B.E."/>
            <person name="Wendel J.F."/>
        </authorList>
    </citation>
    <scope>NUCLEOTIDE SEQUENCE [LARGE SCALE GENOMIC DNA]</scope>
    <source>
        <strain evidence="3">8</strain>
        <tissue evidence="3">Leaf</tissue>
    </source>
</reference>
<dbReference type="PANTHER" id="PTHR47723">
    <property type="entry name" value="OS05G0353850 PROTEIN"/>
    <property type="match status" value="1"/>
</dbReference>
<name>A0A7J9DXP3_9ROSI</name>
<dbReference type="InterPro" id="IPR044730">
    <property type="entry name" value="RNase_H-like_dom_plant"/>
</dbReference>
<evidence type="ECO:0008006" key="5">
    <source>
        <dbReference type="Google" id="ProtNLM"/>
    </source>
</evidence>
<organism evidence="3 4">
    <name type="scientific">Gossypium trilobum</name>
    <dbReference type="NCBI Taxonomy" id="34281"/>
    <lineage>
        <taxon>Eukaryota</taxon>
        <taxon>Viridiplantae</taxon>
        <taxon>Streptophyta</taxon>
        <taxon>Embryophyta</taxon>
        <taxon>Tracheophyta</taxon>
        <taxon>Spermatophyta</taxon>
        <taxon>Magnoliopsida</taxon>
        <taxon>eudicotyledons</taxon>
        <taxon>Gunneridae</taxon>
        <taxon>Pentapetalae</taxon>
        <taxon>rosids</taxon>
        <taxon>malvids</taxon>
        <taxon>Malvales</taxon>
        <taxon>Malvaceae</taxon>
        <taxon>Malvoideae</taxon>
        <taxon>Gossypium</taxon>
    </lineage>
</organism>
<dbReference type="EMBL" id="JABEZW010000005">
    <property type="protein sequence ID" value="MBA0765530.1"/>
    <property type="molecule type" value="Genomic_DNA"/>
</dbReference>
<dbReference type="AlphaFoldDB" id="A0A7J9DXP3"/>
<evidence type="ECO:0000259" key="1">
    <source>
        <dbReference type="Pfam" id="PF13456"/>
    </source>
</evidence>
<evidence type="ECO:0000313" key="3">
    <source>
        <dbReference type="EMBL" id="MBA0765530.1"/>
    </source>
</evidence>
<accession>A0A7J9DXP3</accession>
<feature type="domain" description="Reverse transcriptase zinc-binding" evidence="2">
    <location>
        <begin position="301"/>
        <end position="386"/>
    </location>
</feature>
<dbReference type="Proteomes" id="UP000593568">
    <property type="component" value="Unassembled WGS sequence"/>
</dbReference>
<dbReference type="Pfam" id="PF13456">
    <property type="entry name" value="RVT_3"/>
    <property type="match status" value="1"/>
</dbReference>
<protein>
    <recommendedName>
        <fullName evidence="5">Reverse transcriptase</fullName>
    </recommendedName>
</protein>
<dbReference type="PANTHER" id="PTHR47723:SF19">
    <property type="entry name" value="POLYNUCLEOTIDYL TRANSFERASE, RIBONUCLEASE H-LIKE SUPERFAMILY PROTEIN"/>
    <property type="match status" value="1"/>
</dbReference>
<evidence type="ECO:0000313" key="4">
    <source>
        <dbReference type="Proteomes" id="UP000593568"/>
    </source>
</evidence>
<keyword evidence="4" id="KW-1185">Reference proteome</keyword>
<evidence type="ECO:0000259" key="2">
    <source>
        <dbReference type="Pfam" id="PF13966"/>
    </source>
</evidence>
<proteinExistence type="predicted"/>
<dbReference type="GO" id="GO:0004523">
    <property type="term" value="F:RNA-DNA hybrid ribonuclease activity"/>
    <property type="evidence" value="ECO:0007669"/>
    <property type="project" value="InterPro"/>
</dbReference>
<dbReference type="GO" id="GO:0003676">
    <property type="term" value="F:nucleic acid binding"/>
    <property type="evidence" value="ECO:0007669"/>
    <property type="project" value="InterPro"/>
</dbReference>
<comment type="caution">
    <text evidence="3">The sequence shown here is derived from an EMBL/GenBank/DDBJ whole genome shotgun (WGS) entry which is preliminary data.</text>
</comment>
<dbReference type="InterPro" id="IPR002156">
    <property type="entry name" value="RNaseH_domain"/>
</dbReference>
<dbReference type="InterPro" id="IPR053151">
    <property type="entry name" value="RNase_H-like"/>
</dbReference>
<sequence length="574" mass="66442">MEAFLRMLIHAQSNNWLRGIRASMNGPRINHLFFADDALLLLRNKKCDVDALLNIHRDPNTPRVQRQLFGDLLGMKVVDKLDNYLGLPLLVGKKKTLAFQEITNHFSCRINSWSKINLSFGGGVIEDMQAKICRTWWTGNERGRDIRLFNLASLGRHVWRLITFKDTLCYKFLSTKYFPEGDIFHPKRVDKPSFTWLSIVEAAKVINDGFGWQVGNGECINIHTNNWGLEGLNGDALNSNIMNPKERRLKELWIKNSRRWNNERVCELYGKELGDQICNLSIGDESQSDRVVWLHNPFGSFSTKSAYSWFMLKKMGLSPYRFFWKAIWKLDTLPKIWVFTWRTGHEILPTNVKIAFIRQGFRQECPRCDFEKETLNHALEDCPTIRAILSIGGLDNSLITKDYHCYIDWLEDVMRWEKPPRGHMKINFDASISRNRTNFGVLARDKEGFVIGGGEGLKNEMMSAEWAEIYAFEEKINMACALNIKITMVFEIDNASLSNRVKHHSTNVTIIGARVKDSIKALENFKSATLCWANRCCNMVADFICKKVSSDSYNWFFYMDYPLEIHELVINDAI</sequence>
<dbReference type="CDD" id="cd06222">
    <property type="entry name" value="RNase_H_like"/>
    <property type="match status" value="1"/>
</dbReference>
<gene>
    <name evidence="3" type="ORF">Gotri_014711</name>
</gene>
<dbReference type="Pfam" id="PF13966">
    <property type="entry name" value="zf-RVT"/>
    <property type="match status" value="1"/>
</dbReference>
<feature type="domain" description="RNase H type-1" evidence="1">
    <location>
        <begin position="427"/>
        <end position="547"/>
    </location>
</feature>